<dbReference type="InterPro" id="IPR006837">
    <property type="entry name" value="Divergent_DAC"/>
</dbReference>
<name>A0ABT5L513_9ALTE</name>
<accession>A0ABT5L513</accession>
<dbReference type="Pfam" id="PF04748">
    <property type="entry name" value="Polysacc_deac_2"/>
    <property type="match status" value="1"/>
</dbReference>
<dbReference type="EMBL" id="JAQQXP010000002">
    <property type="protein sequence ID" value="MDC8832143.1"/>
    <property type="molecule type" value="Genomic_DNA"/>
</dbReference>
<dbReference type="PANTHER" id="PTHR30105">
    <property type="entry name" value="UNCHARACTERIZED YIBQ-RELATED"/>
    <property type="match status" value="1"/>
</dbReference>
<organism evidence="1 2">
    <name type="scientific">Alteromonas gilva</name>
    <dbReference type="NCBI Taxonomy" id="2987522"/>
    <lineage>
        <taxon>Bacteria</taxon>
        <taxon>Pseudomonadati</taxon>
        <taxon>Pseudomonadota</taxon>
        <taxon>Gammaproteobacteria</taxon>
        <taxon>Alteromonadales</taxon>
        <taxon>Alteromonadaceae</taxon>
        <taxon>Alteromonas/Salinimonas group</taxon>
        <taxon>Alteromonas</taxon>
    </lineage>
</organism>
<dbReference type="InterPro" id="IPR011330">
    <property type="entry name" value="Glyco_hydro/deAcase_b/a-brl"/>
</dbReference>
<dbReference type="PANTHER" id="PTHR30105:SF2">
    <property type="entry name" value="DIVERGENT POLYSACCHARIDE DEACETYLASE SUPERFAMILY"/>
    <property type="match status" value="1"/>
</dbReference>
<dbReference type="PROSITE" id="PS51257">
    <property type="entry name" value="PROKAR_LIPOPROTEIN"/>
    <property type="match status" value="1"/>
</dbReference>
<evidence type="ECO:0000313" key="2">
    <source>
        <dbReference type="Proteomes" id="UP001218788"/>
    </source>
</evidence>
<proteinExistence type="predicted"/>
<protein>
    <submittedName>
        <fullName evidence="1">Divergent polysaccharide deacetylase family protein</fullName>
    </submittedName>
</protein>
<dbReference type="SUPFAM" id="SSF88713">
    <property type="entry name" value="Glycoside hydrolase/deacetylase"/>
    <property type="match status" value="1"/>
</dbReference>
<evidence type="ECO:0000313" key="1">
    <source>
        <dbReference type="EMBL" id="MDC8832143.1"/>
    </source>
</evidence>
<comment type="caution">
    <text evidence="1">The sequence shown here is derived from an EMBL/GenBank/DDBJ whole genome shotgun (WGS) entry which is preliminary data.</text>
</comment>
<reference evidence="1 2" key="1">
    <citation type="submission" date="2022-10" db="EMBL/GenBank/DDBJ databases">
        <title>Alteromonas sp. chi3 Genome sequencing.</title>
        <authorList>
            <person name="Park S."/>
        </authorList>
    </citation>
    <scope>NUCLEOTIDE SEQUENCE [LARGE SCALE GENOMIC DNA]</scope>
    <source>
        <strain evidence="2">chi3</strain>
    </source>
</reference>
<sequence length="275" mass="29793">MKQLSTGLLLWLVLFIACLPQGVKGAAGEATPANPPAEIYIIIDDMGYRPTDVAAFALPAAVTFAILPHTPQGSIFAEQAHAQARDVMLHLPMQARSDKLLGPGAITADMFAEDIARTIDDALAAVPYAIGVNNHMGSQLTASGRAMQNVMHSLKQTGLFFVDSRTTANTVAQQVARQYRVPNARRHVFLDHEHNSAFMNAQWQRMLRIAQRHGKVIAIAHPHPSSIAFLKSKLASLPADIATLRPMRDYFRQAVSYEAEYAGSATAVTSASAPQ</sequence>
<dbReference type="Gene3D" id="3.20.20.370">
    <property type="entry name" value="Glycoside hydrolase/deacetylase"/>
    <property type="match status" value="1"/>
</dbReference>
<dbReference type="RefSeq" id="WP_273641939.1">
    <property type="nucleotide sequence ID" value="NZ_JAQQXP010000002.1"/>
</dbReference>
<dbReference type="CDD" id="cd10936">
    <property type="entry name" value="CE4_DAC2"/>
    <property type="match status" value="1"/>
</dbReference>
<gene>
    <name evidence="1" type="ORF">OIK42_15390</name>
</gene>
<keyword evidence="2" id="KW-1185">Reference proteome</keyword>
<dbReference type="Proteomes" id="UP001218788">
    <property type="component" value="Unassembled WGS sequence"/>
</dbReference>